<name>A0A9D2C8V0_9MICO</name>
<evidence type="ECO:0000313" key="2">
    <source>
        <dbReference type="EMBL" id="HIY64670.1"/>
    </source>
</evidence>
<accession>A0A9D2C8V0</accession>
<keyword evidence="1" id="KW-0472">Membrane</keyword>
<organism evidence="2 3">
    <name type="scientific">Candidatus Agrococcus pullicola</name>
    <dbReference type="NCBI Taxonomy" id="2838429"/>
    <lineage>
        <taxon>Bacteria</taxon>
        <taxon>Bacillati</taxon>
        <taxon>Actinomycetota</taxon>
        <taxon>Actinomycetes</taxon>
        <taxon>Micrococcales</taxon>
        <taxon>Microbacteriaceae</taxon>
        <taxon>Agrococcus</taxon>
    </lineage>
</organism>
<dbReference type="Proteomes" id="UP000824005">
    <property type="component" value="Unassembled WGS sequence"/>
</dbReference>
<dbReference type="AlphaFoldDB" id="A0A9D2C8V0"/>
<reference evidence="2" key="2">
    <citation type="submission" date="2021-04" db="EMBL/GenBank/DDBJ databases">
        <authorList>
            <person name="Gilroy R."/>
        </authorList>
    </citation>
    <scope>NUCLEOTIDE SEQUENCE</scope>
    <source>
        <strain evidence="2">ChiGjej1B1-98</strain>
    </source>
</reference>
<keyword evidence="1" id="KW-1133">Transmembrane helix</keyword>
<proteinExistence type="predicted"/>
<evidence type="ECO:0000256" key="1">
    <source>
        <dbReference type="SAM" id="Phobius"/>
    </source>
</evidence>
<comment type="caution">
    <text evidence="2">The sequence shown here is derived from an EMBL/GenBank/DDBJ whole genome shotgun (WGS) entry which is preliminary data.</text>
</comment>
<feature type="transmembrane region" description="Helical" evidence="1">
    <location>
        <begin position="32"/>
        <end position="55"/>
    </location>
</feature>
<protein>
    <submittedName>
        <fullName evidence="2">Uncharacterized protein</fullName>
    </submittedName>
</protein>
<gene>
    <name evidence="2" type="ORF">H9830_00140</name>
</gene>
<keyword evidence="1" id="KW-0812">Transmembrane</keyword>
<sequence>MRDAISRLHAHCEVELPGAIGEGHRRWRRKSIVAAIAFGAVGLLGVLAIVIGLAYRERVGGLVIFGGFMALVGLPEAILMSLLPLLWRGQFKMHLHPVRISRDGIWLRGIGPVPWSDVAPPTYVRVMTKSEPGGRLAVMPFAPAGFARANHDVPTRMRPRLGPRVYLTTQFRYLLVPGVAGMTEHEVMQVLAEAHRMFAQHG</sequence>
<evidence type="ECO:0000313" key="3">
    <source>
        <dbReference type="Proteomes" id="UP000824005"/>
    </source>
</evidence>
<dbReference type="EMBL" id="DXDC01000002">
    <property type="protein sequence ID" value="HIY64670.1"/>
    <property type="molecule type" value="Genomic_DNA"/>
</dbReference>
<feature type="transmembrane region" description="Helical" evidence="1">
    <location>
        <begin position="61"/>
        <end position="87"/>
    </location>
</feature>
<reference evidence="2" key="1">
    <citation type="journal article" date="2021" name="PeerJ">
        <title>Extensive microbial diversity within the chicken gut microbiome revealed by metagenomics and culture.</title>
        <authorList>
            <person name="Gilroy R."/>
            <person name="Ravi A."/>
            <person name="Getino M."/>
            <person name="Pursley I."/>
            <person name="Horton D.L."/>
            <person name="Alikhan N.F."/>
            <person name="Baker D."/>
            <person name="Gharbi K."/>
            <person name="Hall N."/>
            <person name="Watson M."/>
            <person name="Adriaenssens E.M."/>
            <person name="Foster-Nyarko E."/>
            <person name="Jarju S."/>
            <person name="Secka A."/>
            <person name="Antonio M."/>
            <person name="Oren A."/>
            <person name="Chaudhuri R.R."/>
            <person name="La Ragione R."/>
            <person name="Hildebrand F."/>
            <person name="Pallen M.J."/>
        </authorList>
    </citation>
    <scope>NUCLEOTIDE SEQUENCE</scope>
    <source>
        <strain evidence="2">ChiGjej1B1-98</strain>
    </source>
</reference>